<dbReference type="GO" id="GO:0003676">
    <property type="term" value="F:nucleic acid binding"/>
    <property type="evidence" value="ECO:0007669"/>
    <property type="project" value="InterPro"/>
</dbReference>
<feature type="domain" description="Methyltransferase small" evidence="6">
    <location>
        <begin position="113"/>
        <end position="197"/>
    </location>
</feature>
<keyword evidence="3 5" id="KW-0949">S-adenosyl-L-methionine</keyword>
<dbReference type="HAMAP" id="MF_02126">
    <property type="entry name" value="RF_methyltr_PrmC"/>
    <property type="match status" value="1"/>
</dbReference>
<dbReference type="EC" id="2.1.1.297" evidence="5"/>
<dbReference type="InterPro" id="IPR002052">
    <property type="entry name" value="DNA_methylase_N6_adenine_CS"/>
</dbReference>
<dbReference type="InterPro" id="IPR029063">
    <property type="entry name" value="SAM-dependent_MTases_sf"/>
</dbReference>
<evidence type="ECO:0000256" key="3">
    <source>
        <dbReference type="ARBA" id="ARBA00022691"/>
    </source>
</evidence>
<dbReference type="InterPro" id="IPR007848">
    <property type="entry name" value="Small_mtfrase_dom"/>
</dbReference>
<name>A0A1H3CD05_9FLAO</name>
<dbReference type="InterPro" id="IPR004556">
    <property type="entry name" value="HemK-like"/>
</dbReference>
<reference evidence="7 8" key="1">
    <citation type="submission" date="2016-10" db="EMBL/GenBank/DDBJ databases">
        <authorList>
            <person name="de Groot N.N."/>
        </authorList>
    </citation>
    <scope>NUCLEOTIDE SEQUENCE [LARGE SCALE GENOMIC DNA]</scope>
    <source>
        <strain evidence="7 8">DSM 24956</strain>
    </source>
</reference>
<dbReference type="Gene3D" id="3.40.50.150">
    <property type="entry name" value="Vaccinia Virus protein VP39"/>
    <property type="match status" value="1"/>
</dbReference>
<dbReference type="EMBL" id="FNNJ01000006">
    <property type="protein sequence ID" value="SDX52072.1"/>
    <property type="molecule type" value="Genomic_DNA"/>
</dbReference>
<feature type="binding site" evidence="5">
    <location>
        <begin position="121"/>
        <end position="125"/>
    </location>
    <ligand>
        <name>S-adenosyl-L-methionine</name>
        <dbReference type="ChEBI" id="CHEBI:59789"/>
    </ligand>
</feature>
<protein>
    <recommendedName>
        <fullName evidence="5">Release factor glutamine methyltransferase</fullName>
        <shortName evidence="5">RF MTase</shortName>
        <ecNumber evidence="5">2.1.1.297</ecNumber>
    </recommendedName>
    <alternativeName>
        <fullName evidence="5">N5-glutamine methyltransferase PrmC</fullName>
    </alternativeName>
    <alternativeName>
        <fullName evidence="5">Protein-(glutamine-N5) MTase PrmC</fullName>
    </alternativeName>
    <alternativeName>
        <fullName evidence="5">Protein-glutamine N-methyltransferase PrmC</fullName>
    </alternativeName>
</protein>
<evidence type="ECO:0000313" key="7">
    <source>
        <dbReference type="EMBL" id="SDX52072.1"/>
    </source>
</evidence>
<keyword evidence="8" id="KW-1185">Reference proteome</keyword>
<dbReference type="InterPro" id="IPR019874">
    <property type="entry name" value="RF_methyltr_PrmC"/>
</dbReference>
<dbReference type="Pfam" id="PF05175">
    <property type="entry name" value="MTS"/>
    <property type="match status" value="1"/>
</dbReference>
<dbReference type="PANTHER" id="PTHR18895">
    <property type="entry name" value="HEMK METHYLTRANSFERASE"/>
    <property type="match status" value="1"/>
</dbReference>
<evidence type="ECO:0000313" key="8">
    <source>
        <dbReference type="Proteomes" id="UP000199595"/>
    </source>
</evidence>
<proteinExistence type="inferred from homology"/>
<sequence>MLIKEFKNQFFTDLKGLYPQTEIQSFFNLIIEYKLGLTRIDVALQPEFDILENDVTFLNNALIKLSKSTPIQYILGETEFFDLVFKTNSNVLIPRPETAELVQSIIDDHKNSGEIKILDIGTGSGCIAISLAKNLPNAKVYAIDVSAEALKTATENAILNNASVKFIETDILNSEELPGNFDVIVSNPPYVREAEKQHMEKNVLDNEPHLALFVEDDNPLIFYNKIGDLAKNHLTKNGNLYFEINQYLGKETAELISQKGFKNVQIKKDIFGEDRMLKSSI</sequence>
<comment type="similarity">
    <text evidence="5">Belongs to the protein N5-glutamine methyltransferase family. PrmC subfamily.</text>
</comment>
<dbReference type="OrthoDB" id="9800643at2"/>
<dbReference type="STRING" id="762486.SAMN05444411_106131"/>
<feature type="binding site" evidence="5">
    <location>
        <position position="144"/>
    </location>
    <ligand>
        <name>S-adenosyl-L-methionine</name>
        <dbReference type="ChEBI" id="CHEBI:59789"/>
    </ligand>
</feature>
<dbReference type="PANTHER" id="PTHR18895:SF74">
    <property type="entry name" value="MTRF1L RELEASE FACTOR GLUTAMINE METHYLTRANSFERASE"/>
    <property type="match status" value="1"/>
</dbReference>
<dbReference type="Gene3D" id="1.10.8.10">
    <property type="entry name" value="DNA helicase RuvA subunit, C-terminal domain"/>
    <property type="match status" value="1"/>
</dbReference>
<accession>A0A1H3CD05</accession>
<evidence type="ECO:0000256" key="4">
    <source>
        <dbReference type="ARBA" id="ARBA00048391"/>
    </source>
</evidence>
<evidence type="ECO:0000256" key="1">
    <source>
        <dbReference type="ARBA" id="ARBA00022603"/>
    </source>
</evidence>
<comment type="function">
    <text evidence="5">Methylates the class 1 translation termination release factors RF1/PrfA and RF2/PrfB on the glutamine residue of the universally conserved GGQ motif.</text>
</comment>
<dbReference type="RefSeq" id="WP_090123766.1">
    <property type="nucleotide sequence ID" value="NZ_FNNJ01000006.1"/>
</dbReference>
<dbReference type="SUPFAM" id="SSF53335">
    <property type="entry name" value="S-adenosyl-L-methionine-dependent methyltransferases"/>
    <property type="match status" value="1"/>
</dbReference>
<dbReference type="PROSITE" id="PS00092">
    <property type="entry name" value="N6_MTASE"/>
    <property type="match status" value="1"/>
</dbReference>
<comment type="catalytic activity">
    <reaction evidence="4 5">
        <text>L-glutaminyl-[peptide chain release factor] + S-adenosyl-L-methionine = N(5)-methyl-L-glutaminyl-[peptide chain release factor] + S-adenosyl-L-homocysteine + H(+)</text>
        <dbReference type="Rhea" id="RHEA:42896"/>
        <dbReference type="Rhea" id="RHEA-COMP:10271"/>
        <dbReference type="Rhea" id="RHEA-COMP:10272"/>
        <dbReference type="ChEBI" id="CHEBI:15378"/>
        <dbReference type="ChEBI" id="CHEBI:30011"/>
        <dbReference type="ChEBI" id="CHEBI:57856"/>
        <dbReference type="ChEBI" id="CHEBI:59789"/>
        <dbReference type="ChEBI" id="CHEBI:61891"/>
        <dbReference type="EC" id="2.1.1.297"/>
    </reaction>
</comment>
<dbReference type="NCBIfam" id="TIGR00536">
    <property type="entry name" value="hemK_fam"/>
    <property type="match status" value="1"/>
</dbReference>
<organism evidence="7 8">
    <name type="scientific">Lutibacter oricola</name>
    <dbReference type="NCBI Taxonomy" id="762486"/>
    <lineage>
        <taxon>Bacteria</taxon>
        <taxon>Pseudomonadati</taxon>
        <taxon>Bacteroidota</taxon>
        <taxon>Flavobacteriia</taxon>
        <taxon>Flavobacteriales</taxon>
        <taxon>Flavobacteriaceae</taxon>
        <taxon>Lutibacter</taxon>
    </lineage>
</organism>
<dbReference type="InterPro" id="IPR050320">
    <property type="entry name" value="N5-glutamine_MTase"/>
</dbReference>
<dbReference type="CDD" id="cd02440">
    <property type="entry name" value="AdoMet_MTases"/>
    <property type="match status" value="1"/>
</dbReference>
<feature type="binding site" evidence="5">
    <location>
        <position position="187"/>
    </location>
    <ligand>
        <name>S-adenosyl-L-methionine</name>
        <dbReference type="ChEBI" id="CHEBI:59789"/>
    </ligand>
</feature>
<dbReference type="GO" id="GO:0032259">
    <property type="term" value="P:methylation"/>
    <property type="evidence" value="ECO:0007669"/>
    <property type="project" value="UniProtKB-KW"/>
</dbReference>
<dbReference type="Proteomes" id="UP000199595">
    <property type="component" value="Unassembled WGS sequence"/>
</dbReference>
<evidence type="ECO:0000259" key="6">
    <source>
        <dbReference type="Pfam" id="PF05175"/>
    </source>
</evidence>
<keyword evidence="2 5" id="KW-0808">Transferase</keyword>
<comment type="caution">
    <text evidence="5">Lacks conserved residue(s) required for the propagation of feature annotation.</text>
</comment>
<dbReference type="AlphaFoldDB" id="A0A1H3CD05"/>
<feature type="binding site" evidence="5">
    <location>
        <begin position="187"/>
        <end position="190"/>
    </location>
    <ligand>
        <name>substrate</name>
    </ligand>
</feature>
<evidence type="ECO:0000256" key="2">
    <source>
        <dbReference type="ARBA" id="ARBA00022679"/>
    </source>
</evidence>
<gene>
    <name evidence="5" type="primary">prmC</name>
    <name evidence="7" type="ORF">SAMN05444411_106131</name>
</gene>
<keyword evidence="1 5" id="KW-0489">Methyltransferase</keyword>
<dbReference type="NCBIfam" id="TIGR03534">
    <property type="entry name" value="RF_mod_PrmC"/>
    <property type="match status" value="1"/>
</dbReference>
<evidence type="ECO:0000256" key="5">
    <source>
        <dbReference type="HAMAP-Rule" id="MF_02126"/>
    </source>
</evidence>
<dbReference type="GO" id="GO:0102559">
    <property type="term" value="F:peptide chain release factor N(5)-glutamine methyltransferase activity"/>
    <property type="evidence" value="ECO:0007669"/>
    <property type="project" value="UniProtKB-EC"/>
</dbReference>